<feature type="compositionally biased region" description="Polar residues" evidence="25">
    <location>
        <begin position="53"/>
        <end position="63"/>
    </location>
</feature>
<feature type="transmembrane region" description="Helical" evidence="26">
    <location>
        <begin position="2579"/>
        <end position="2599"/>
    </location>
</feature>
<dbReference type="PROSITE" id="PS00022">
    <property type="entry name" value="EGF_1"/>
    <property type="match status" value="3"/>
</dbReference>
<keyword evidence="12" id="KW-0130">Cell adhesion</keyword>
<dbReference type="GO" id="GO:0034116">
    <property type="term" value="P:positive regulation of heterotypic cell-cell adhesion"/>
    <property type="evidence" value="ECO:0007669"/>
    <property type="project" value="UniProtKB-ARBA"/>
</dbReference>
<dbReference type="InterPro" id="IPR001841">
    <property type="entry name" value="Znf_RING"/>
</dbReference>
<dbReference type="FunFam" id="2.10.25.10:FF:000474">
    <property type="entry name" value="Teneurin transmembrane protein 2"/>
    <property type="match status" value="1"/>
</dbReference>
<dbReference type="InterPro" id="IPR028916">
    <property type="entry name" value="Tox-GHH_dom"/>
</dbReference>
<keyword evidence="15" id="KW-0770">Synapse</keyword>
<evidence type="ECO:0000256" key="21">
    <source>
        <dbReference type="ARBA" id="ARBA00034102"/>
    </source>
</evidence>
<dbReference type="FunFam" id="2.180.10.10:FF:000008">
    <property type="entry name" value="Odz, odd Oz/ten-m homolog"/>
    <property type="match status" value="1"/>
</dbReference>
<dbReference type="Pfam" id="PF23093">
    <property type="entry name" value="GBD_Tenm3"/>
    <property type="match status" value="1"/>
</dbReference>
<dbReference type="Pfam" id="PF25023">
    <property type="entry name" value="TEN_YD-shell"/>
    <property type="match status" value="1"/>
</dbReference>
<keyword evidence="17 23" id="KW-1015">Disulfide bond</keyword>
<dbReference type="SUPFAM" id="SSF50952">
    <property type="entry name" value="Soluble quinoprotein glucose dehydrogenase"/>
    <property type="match status" value="1"/>
</dbReference>
<dbReference type="EMBL" id="JARPUR010000001">
    <property type="protein sequence ID" value="KAK4887364.1"/>
    <property type="molecule type" value="Genomic_DNA"/>
</dbReference>
<dbReference type="GO" id="GO:0001941">
    <property type="term" value="P:postsynaptic membrane organization"/>
    <property type="evidence" value="ECO:0007669"/>
    <property type="project" value="UniProtKB-ARBA"/>
</dbReference>
<dbReference type="InterPro" id="IPR011041">
    <property type="entry name" value="Quinoprot_gluc/sorb_DH_b-prop"/>
</dbReference>
<comment type="caution">
    <text evidence="23">Lacks conserved residue(s) required for the propagation of feature annotation.</text>
</comment>
<dbReference type="GO" id="GO:0034110">
    <property type="term" value="P:regulation of homotypic cell-cell adhesion"/>
    <property type="evidence" value="ECO:0007669"/>
    <property type="project" value="UniProtKB-ARBA"/>
</dbReference>
<keyword evidence="14 26" id="KW-1133">Transmembrane helix</keyword>
<dbReference type="InterPro" id="IPR011042">
    <property type="entry name" value="6-blade_b-propeller_TolB-like"/>
</dbReference>
<feature type="compositionally biased region" description="Low complexity" evidence="25">
    <location>
        <begin position="68"/>
        <end position="77"/>
    </location>
</feature>
<dbReference type="PROSITE" id="PS50089">
    <property type="entry name" value="ZF_RING_2"/>
    <property type="match status" value="1"/>
</dbReference>
<dbReference type="GO" id="GO:0046982">
    <property type="term" value="F:protein heterodimerization activity"/>
    <property type="evidence" value="ECO:0007669"/>
    <property type="project" value="UniProtKB-ARBA"/>
</dbReference>
<feature type="region of interest" description="Disordered" evidence="25">
    <location>
        <begin position="1"/>
        <end position="39"/>
    </location>
</feature>
<evidence type="ECO:0000313" key="29">
    <source>
        <dbReference type="EMBL" id="KAK4887364.1"/>
    </source>
</evidence>
<dbReference type="Pfam" id="PF15636">
    <property type="entry name" value="Tox-GHH"/>
    <property type="match status" value="1"/>
</dbReference>
<dbReference type="GO" id="GO:0048513">
    <property type="term" value="P:animal organ development"/>
    <property type="evidence" value="ECO:0007669"/>
    <property type="project" value="UniProtKB-ARBA"/>
</dbReference>
<sequence length="2869" mass="323898">CLLDNAPRPPDVPPRNPTMNRLNGRLASQPSAPNEDFEPSCLVRTPSGNVYIPSNTLNHSKNPTMDYKSNSSCSSPSKDLKNSDRCGLPYGTPVPVLPVRNNLRRPNSSHFPPASRFHFQKGLASKCSWKCTAIFFVVLSIVLIAALSYISASSLLNWSYQTTKTCTVLVGENSEVATSKTTTSETNLSTSSKPRPISGGGRTFPAQSFPPDGTTFSQISLGQRLSKEIPPYSYWNMQFYQSEAAYVKFDYNIPRGASIGVYARRNALPTHTQYHILEVLSGFKARTTRASHPSVRKEVTHYMEQGHWFLSLYNDDGDAQEIAFIATVADDMTHNCPNGCSGKGECLMGHCQCNPGFGGDDCSESVCPVLCSQRGEYINGECQCNPGWKGKECSLRHDECEVPDCNGHGHCVNGKCACVRGYKGKFCGEVDCPHPTCSGHGFCIEGTCFCKKGWKGLECADTDKEALQCLPDCSGHGTFDLETQTCTCESRWSGDDCSKELCDLDCGPHGRCISDTCQCETGWTGEYCNLKQCDSRCNEHGQCKNGTCLCVTGWNGKHCTLEGCPNSCSSHGQCRFNTENSWECRCDNGWDGIDCSVLLEQNCSDGRDNDKDGLVDCEDPECCSNHLCRTSQLCVSAPKPIDILLRKQPPAITASFFERMKFLIDEGSLQNYARQETFNESRSAVIRGRVTTQMGTGLMGVRVSTNTPLEGFTLTRDDGWFDLLVNGGGAVTLQFGRSPFRPEKHIVFVPWNEVVIIDDVVMNIGEDKGLINIPQPCSAHNYETMKPVILATWKHGFQGACPDKSAILAESQVVQESLQIPGTGLNLVYHSSRTAGYLSTIQLQLTPDVIPTTLNLIHLRITIEGILFEKVFEADPVIKFTYAWNRLNVYRQRVYGVTTAMIKVGYEYNDCKNIIWDVQTTKLSGHDMSISDVGGWNLDIHHRYNFHEGILQKGDGANIYLKHKPRVIITTMGDGHQRPLECSDCEGVASKQRLLAPVALAAAPDGSIFVGDFNLIRKILTDGTVQTVVRLNATRVSYRYHMALSPLDGILYISDPESHQIIRVRNINDFSDPDRNWEIVVGSGERCLPGDEAHCGDGALARDAKLAYPKGVAVSADNVLYFADGTNIRMVDRDGIITTVIGNHMHKSHWKPIPCEGTLNIEEVHLRWPTELSINPLDNSLHIIDDHMILQLAPDGRIKVVAGRPLHCASPTSEYDMELATHATLVMPQSIAFSPTGDLYVAESDSQRINRVRIIGTDGKIGPYAGAESKCNCLERGCDCFEADHYLASNSKFNTISAVAVSPDGIVHIGDQANYRIRSVMASIPDSSAAREYEIFSPVTQEIYIFNRFGQHIATKNILTGETNYLFTYNVNTSNGKLSTVTDAAGNKVFLLRDYSSQVNSIENTKGQKCRLKMSRMRMLQELGTPDNYNVTFDYHGPTGLLKTKLDSSGRSYVYNYDEFGRLTTAVTPTGKVISLSFDLSIKGATVMVKQNNKDPISILIKGSTVTTKVGEAEHKTILLADGSVTSTAPWTYSVITDTVPYTILAEIDPLLGESYPVPAKQRTEIGGDLSNRFEWRYFLKKTQVGKGKNTTPKTIAQVGRKLRVNGENLLTLEYERETTSVSVFMDDKVELLNVTYDRTARPVKWGPRNGIFAEVELEYDRFSRLTSWKWGELSETYGFDRAGRLNEIKYADGSSMIYAFKDMFSSLPLKVTTPRGSDYLLQYDEAGALQSLTTPRGHIHTFSLQTSLGFFKYQYFSPMNRHPYEIIYNDEGQILAKVYPHQSGKVAYVYDRSGKLETSLAGLSSTHYVYHDASNLVKNVDIVEPNFELKHEFKYHAGILKDERLKFLGKSGLDNTHYKYQYDGNARLSGIDVDINGKEMPQLRLKYNQNLGMLEAISDLRIYRNTFNRSVMQDTSKQFFTITDFDEHGRIKTILINIKSFDVYRLELEYDQRNRIKTQKLTVGRSSFMDKITYNADGHVLEVLGTSNWKYVFDENGNVIGVIKEKEKISLGYDSGDRVVQYGDVEFNSYDSRGFVVRRGEQKYRYNSHGQLIHAFERDKFQTWYHYDDQGRLIAWNDDKGNVTQYFYANPSAPSLITHLHFPKSGRTFRFLYDQRDVIITVETSEQRFYIATDQNGSPLALFDTNGNLIKEIRRTPFGAVVLDTNPDFYLPVDFHGGIFDPNTKLVFLHKKLYDPTVGQWMTPTWEKLATKLTTPTDIFIYRFQNNDPINPNADVSYMTHLNSWLQLYGYNMKNMLGSEYISKLFYQPKAMVASPQLVPDFGVMSGLQCIVEKINEKFGDFGFVPKPLLKMEPKTRNLLPRVAYRKSVFGEGVLISRVGGRALVSVVEGVNGVVQDVVTSVFNNSFFLELHFSIHDQDVFYFVKDNVLKIRDDLDELKRLGGMFNVTTHETSDHGSSSGKELRLHNPDAVVIIKYGADPDQERHKILKHAHKRAVERAWEVEKQLVAAGFQGRGDWTEEEKEELISHGDVDGYEGVDIHSIHKYPQLADDPGNVAFQRDTKRKRRKSGPRKVKIKLKMDLHKPVELGNRTLEELTVEEKWRWEHQQMHEKHEGHEKMHAEMVIILVITLVIAQFILIEWKNRYYRSYLLITLLGMWIVPLILCLRNHWWRFIFIWLLFSCITGLIFRKAMQKPIEGTTPRLVYKWFLLLYKLSYVLGIIGYFIMMATFFGFNILFDAKASSWMDCGLLFIFYGLYYGVLGRDISEICADKMASHIGYYTDQGMPTRSLDPNVCAVCGNPLLVSTSENGVIENSYKLSCNHTFHEFCIRGWCIVGKKQTCPYCKEKVDLKKMFCNPWEKPHVLFGQLLDWIRWLVAWQPMILFLVQGINWILVKKFFKRITIVCFFEF</sequence>
<feature type="transmembrane region" description="Helical" evidence="26">
    <location>
        <begin position="131"/>
        <end position="152"/>
    </location>
</feature>
<organism evidence="29 30">
    <name type="scientific">Aquatica leii</name>
    <dbReference type="NCBI Taxonomy" id="1421715"/>
    <lineage>
        <taxon>Eukaryota</taxon>
        <taxon>Metazoa</taxon>
        <taxon>Ecdysozoa</taxon>
        <taxon>Arthropoda</taxon>
        <taxon>Hexapoda</taxon>
        <taxon>Insecta</taxon>
        <taxon>Pterygota</taxon>
        <taxon>Neoptera</taxon>
        <taxon>Endopterygota</taxon>
        <taxon>Coleoptera</taxon>
        <taxon>Polyphaga</taxon>
        <taxon>Elateriformia</taxon>
        <taxon>Elateroidea</taxon>
        <taxon>Lampyridae</taxon>
        <taxon>Luciolinae</taxon>
        <taxon>Aquatica</taxon>
    </lineage>
</organism>
<proteinExistence type="inferred from homology"/>
<evidence type="ECO:0000256" key="13">
    <source>
        <dbReference type="ARBA" id="ARBA00022902"/>
    </source>
</evidence>
<dbReference type="GO" id="GO:2000331">
    <property type="term" value="P:regulation of terminal button organization"/>
    <property type="evidence" value="ECO:0007669"/>
    <property type="project" value="UniProtKB-ARBA"/>
</dbReference>
<dbReference type="GO" id="GO:0042803">
    <property type="term" value="F:protein homodimerization activity"/>
    <property type="evidence" value="ECO:0007669"/>
    <property type="project" value="UniProtKB-ARBA"/>
</dbReference>
<feature type="domain" description="EGF-like" evidence="27">
    <location>
        <begin position="358"/>
        <end position="394"/>
    </location>
</feature>
<dbReference type="GO" id="GO:0040017">
    <property type="term" value="P:positive regulation of locomotion"/>
    <property type="evidence" value="ECO:0007669"/>
    <property type="project" value="UniProtKB-ARBA"/>
</dbReference>
<evidence type="ECO:0000259" key="27">
    <source>
        <dbReference type="PROSITE" id="PS50026"/>
    </source>
</evidence>
<dbReference type="GO" id="GO:0099559">
    <property type="term" value="P:maintenance of alignment of postsynaptic density and presynaptic active zone"/>
    <property type="evidence" value="ECO:0007669"/>
    <property type="project" value="UniProtKB-ARBA"/>
</dbReference>
<keyword evidence="16 26" id="KW-0472">Membrane</keyword>
<dbReference type="Gene3D" id="2.180.10.10">
    <property type="entry name" value="RHS repeat-associated core"/>
    <property type="match status" value="2"/>
</dbReference>
<dbReference type="PROSITE" id="PS01186">
    <property type="entry name" value="EGF_2"/>
    <property type="match status" value="3"/>
</dbReference>
<protein>
    <recommendedName>
        <fullName evidence="22">Tenascin-like protein</fullName>
    </recommendedName>
</protein>
<feature type="disulfide bond" evidence="23">
    <location>
        <begin position="564"/>
        <end position="574"/>
    </location>
</feature>
<keyword evidence="30" id="KW-1185">Reference proteome</keyword>
<dbReference type="FunFam" id="2.60.120.260:FF:000189">
    <property type="entry name" value="Teneurin-m-like Protein"/>
    <property type="match status" value="1"/>
</dbReference>
<evidence type="ECO:0000256" key="1">
    <source>
        <dbReference type="ARBA" id="ARBA00004141"/>
    </source>
</evidence>
<dbReference type="GO" id="GO:0043025">
    <property type="term" value="C:neuronal cell body"/>
    <property type="evidence" value="ECO:0007669"/>
    <property type="project" value="UniProtKB-ARBA"/>
</dbReference>
<feature type="compositionally biased region" description="Pro residues" evidence="25">
    <location>
        <begin position="7"/>
        <end position="16"/>
    </location>
</feature>
<dbReference type="GO" id="GO:0045211">
    <property type="term" value="C:postsynaptic membrane"/>
    <property type="evidence" value="ECO:0007669"/>
    <property type="project" value="UniProtKB-SubCell"/>
</dbReference>
<evidence type="ECO:0000256" key="22">
    <source>
        <dbReference type="ARBA" id="ARBA00084038"/>
    </source>
</evidence>
<evidence type="ECO:0000256" key="16">
    <source>
        <dbReference type="ARBA" id="ARBA00023136"/>
    </source>
</evidence>
<keyword evidence="18" id="KW-0325">Glycoprotein</keyword>
<dbReference type="GO" id="GO:0097090">
    <property type="term" value="P:presynaptic membrane organization"/>
    <property type="evidence" value="ECO:0007669"/>
    <property type="project" value="UniProtKB-ARBA"/>
</dbReference>
<name>A0AAN7PIM3_9COLE</name>
<dbReference type="GO" id="GO:0048790">
    <property type="term" value="P:maintenance of presynaptic active zone structure"/>
    <property type="evidence" value="ECO:0007669"/>
    <property type="project" value="UniProtKB-ARBA"/>
</dbReference>
<dbReference type="Proteomes" id="UP001353858">
    <property type="component" value="Unassembled WGS sequence"/>
</dbReference>
<keyword evidence="9" id="KW-0677">Repeat</keyword>
<dbReference type="GO" id="GO:0008270">
    <property type="term" value="F:zinc ion binding"/>
    <property type="evidence" value="ECO:0007669"/>
    <property type="project" value="UniProtKB-KW"/>
</dbReference>
<dbReference type="GO" id="GO:0008045">
    <property type="term" value="P:motor neuron axon guidance"/>
    <property type="evidence" value="ECO:0007669"/>
    <property type="project" value="TreeGrafter"/>
</dbReference>
<feature type="region of interest" description="Disordered" evidence="25">
    <location>
        <begin position="179"/>
        <end position="204"/>
    </location>
</feature>
<dbReference type="InterPro" id="IPR057627">
    <property type="entry name" value="FN-plug_TEN1-4"/>
</dbReference>
<dbReference type="GO" id="GO:0048499">
    <property type="term" value="P:synaptic vesicle membrane organization"/>
    <property type="evidence" value="ECO:0007669"/>
    <property type="project" value="UniProtKB-ARBA"/>
</dbReference>
<feature type="non-terminal residue" evidence="29">
    <location>
        <position position="1"/>
    </location>
</feature>
<dbReference type="FunFam" id="2.10.25.10:FF:000013">
    <property type="entry name" value="Teneurin transmembrane protein 4"/>
    <property type="match status" value="1"/>
</dbReference>
<keyword evidence="8" id="KW-0479">Metal-binding</keyword>
<keyword evidence="5 23" id="KW-0245">EGF-like domain</keyword>
<gene>
    <name evidence="29" type="ORF">RN001_003635</name>
</gene>
<evidence type="ECO:0000256" key="26">
    <source>
        <dbReference type="SAM" id="Phobius"/>
    </source>
</evidence>
<comment type="subcellular location">
    <subcellularLocation>
        <location evidence="1">Membrane</location>
        <topology evidence="1">Multi-pass membrane protein</topology>
    </subcellularLocation>
    <subcellularLocation>
        <location evidence="2">Membrane</location>
        <topology evidence="2">Single-pass membrane protein</topology>
    </subcellularLocation>
    <subcellularLocation>
        <location evidence="20">Postsynaptic cell membrane</location>
    </subcellularLocation>
    <subcellularLocation>
        <location evidence="21">Synapse</location>
        <location evidence="21">Synaptosome</location>
    </subcellularLocation>
</comment>
<dbReference type="GO" id="GO:0016200">
    <property type="term" value="P:synaptic target attraction"/>
    <property type="evidence" value="ECO:0007669"/>
    <property type="project" value="UniProtKB-ARBA"/>
</dbReference>
<dbReference type="InterPro" id="IPR056822">
    <property type="entry name" value="TEN_NHL"/>
</dbReference>
<dbReference type="Pfam" id="PF25021">
    <property type="entry name" value="TEN_NHL"/>
    <property type="match status" value="1"/>
</dbReference>
<accession>A0AAN7PIM3</accession>
<evidence type="ECO:0000256" key="17">
    <source>
        <dbReference type="ARBA" id="ARBA00023157"/>
    </source>
</evidence>
<dbReference type="GO" id="GO:0031594">
    <property type="term" value="C:neuromuscular junction"/>
    <property type="evidence" value="ECO:0007669"/>
    <property type="project" value="UniProtKB-ARBA"/>
</dbReference>
<dbReference type="FunFam" id="2.120.10.30:FF:000033">
    <property type="entry name" value="teneurin-a isoform X3"/>
    <property type="match status" value="1"/>
</dbReference>
<dbReference type="InterPro" id="IPR000742">
    <property type="entry name" value="EGF"/>
</dbReference>
<evidence type="ECO:0000256" key="15">
    <source>
        <dbReference type="ARBA" id="ARBA00023018"/>
    </source>
</evidence>
<evidence type="ECO:0000259" key="28">
    <source>
        <dbReference type="PROSITE" id="PS50089"/>
    </source>
</evidence>
<evidence type="ECO:0000256" key="5">
    <source>
        <dbReference type="ARBA" id="ARBA00022536"/>
    </source>
</evidence>
<evidence type="ECO:0000256" key="12">
    <source>
        <dbReference type="ARBA" id="ARBA00022889"/>
    </source>
</evidence>
<feature type="region of interest" description="Disordered" evidence="25">
    <location>
        <begin position="53"/>
        <end position="80"/>
    </location>
</feature>
<dbReference type="GO" id="GO:0051124">
    <property type="term" value="P:synaptic assembly at neuromuscular junction"/>
    <property type="evidence" value="ECO:0007669"/>
    <property type="project" value="UniProtKB-ARBA"/>
</dbReference>
<feature type="compositionally biased region" description="Polar residues" evidence="25">
    <location>
        <begin position="18"/>
        <end position="32"/>
    </location>
</feature>
<evidence type="ECO:0000256" key="4">
    <source>
        <dbReference type="ARBA" id="ARBA00022475"/>
    </source>
</evidence>
<dbReference type="CDD" id="cd16475">
    <property type="entry name" value="RING-H2_RNF121-like"/>
    <property type="match status" value="1"/>
</dbReference>
<feature type="disulfide bond" evidence="23">
    <location>
        <begin position="586"/>
        <end position="595"/>
    </location>
</feature>
<feature type="domain" description="EGF-like" evidence="27">
    <location>
        <begin position="560"/>
        <end position="596"/>
    </location>
</feature>
<evidence type="ECO:0000256" key="14">
    <source>
        <dbReference type="ARBA" id="ARBA00022989"/>
    </source>
</evidence>
<dbReference type="GO" id="GO:0007274">
    <property type="term" value="P:neuromuscular synaptic transmission"/>
    <property type="evidence" value="ECO:0007669"/>
    <property type="project" value="UniProtKB-ARBA"/>
</dbReference>
<dbReference type="SUPFAM" id="SSF101898">
    <property type="entry name" value="NHL repeat"/>
    <property type="match status" value="1"/>
</dbReference>
<feature type="transmembrane region" description="Helical" evidence="26">
    <location>
        <begin position="2630"/>
        <end position="2648"/>
    </location>
</feature>
<comment type="caution">
    <text evidence="29">The sequence shown here is derived from an EMBL/GenBank/DDBJ whole genome shotgun (WGS) entry which is preliminary data.</text>
</comment>
<comment type="similarity">
    <text evidence="3">Belongs to the tenascin family. Teneurin subfamily.</text>
</comment>
<dbReference type="InterPro" id="IPR006530">
    <property type="entry name" value="YD"/>
</dbReference>
<dbReference type="PANTHER" id="PTHR11219:SF72">
    <property type="entry name" value="TENEURIN-M"/>
    <property type="match status" value="1"/>
</dbReference>
<dbReference type="GO" id="GO:0043005">
    <property type="term" value="C:neuron projection"/>
    <property type="evidence" value="ECO:0007669"/>
    <property type="project" value="UniProtKB-KW"/>
</dbReference>
<keyword evidence="11" id="KW-0862">Zinc</keyword>
<dbReference type="InterPro" id="IPR051216">
    <property type="entry name" value="Teneurin"/>
</dbReference>
<dbReference type="Gene3D" id="2.10.25.10">
    <property type="entry name" value="Laminin"/>
    <property type="match status" value="5"/>
</dbReference>
<evidence type="ECO:0000256" key="11">
    <source>
        <dbReference type="ARBA" id="ARBA00022833"/>
    </source>
</evidence>
<dbReference type="InterPro" id="IPR056820">
    <property type="entry name" value="TEN_TTR-like"/>
</dbReference>
<dbReference type="InterPro" id="IPR056823">
    <property type="entry name" value="TEN-like_YD-shell"/>
</dbReference>
<dbReference type="PANTHER" id="PTHR11219">
    <property type="entry name" value="TENEURIN AND N-ACETYLGLUCOSAMINE-1-PHOSPHODIESTER ALPHA-N-ACETYLGLUCOSAMINIDASE"/>
    <property type="match status" value="1"/>
</dbReference>
<evidence type="ECO:0000256" key="9">
    <source>
        <dbReference type="ARBA" id="ARBA00022737"/>
    </source>
</evidence>
<dbReference type="PROSITE" id="PS50026">
    <property type="entry name" value="EGF_3"/>
    <property type="match status" value="3"/>
</dbReference>
<evidence type="ECO:0000256" key="25">
    <source>
        <dbReference type="SAM" id="MobiDB-lite"/>
    </source>
</evidence>
<keyword evidence="19" id="KW-0628">Postsynaptic cell membrane</keyword>
<evidence type="ECO:0000256" key="6">
    <source>
        <dbReference type="ARBA" id="ARBA00022599"/>
    </source>
</evidence>
<feature type="transmembrane region" description="Helical" evidence="26">
    <location>
        <begin position="2606"/>
        <end position="2624"/>
    </location>
</feature>
<feature type="domain" description="RING-type" evidence="28">
    <location>
        <begin position="2755"/>
        <end position="2805"/>
    </location>
</feature>
<evidence type="ECO:0000256" key="20">
    <source>
        <dbReference type="ARBA" id="ARBA00034100"/>
    </source>
</evidence>
<dbReference type="InterPro" id="IPR057629">
    <property type="entry name" value="Teneurin1-4_GBD"/>
</dbReference>
<reference evidence="30" key="1">
    <citation type="submission" date="2023-01" db="EMBL/GenBank/DDBJ databases">
        <title>Key to firefly adult light organ development and bioluminescence: homeobox transcription factors regulate luciferase expression and transportation to peroxisome.</title>
        <authorList>
            <person name="Fu X."/>
        </authorList>
    </citation>
    <scope>NUCLEOTIDE SEQUENCE [LARGE SCALE GENOMIC DNA]</scope>
</reference>
<evidence type="ECO:0000256" key="8">
    <source>
        <dbReference type="ARBA" id="ARBA00022723"/>
    </source>
</evidence>
<feature type="domain" description="EGF-like" evidence="27">
    <location>
        <begin position="396"/>
        <end position="428"/>
    </location>
</feature>
<dbReference type="Pfam" id="PF25020">
    <property type="entry name" value="TTR_TEN1-4"/>
    <property type="match status" value="1"/>
</dbReference>
<dbReference type="Gene3D" id="2.60.120.260">
    <property type="entry name" value="Galactose-binding domain-like"/>
    <property type="match status" value="1"/>
</dbReference>
<dbReference type="Pfam" id="PF25024">
    <property type="entry name" value="EGF_TEN"/>
    <property type="match status" value="1"/>
</dbReference>
<keyword evidence="7 26" id="KW-0812">Transmembrane</keyword>
<feature type="disulfide bond" evidence="23">
    <location>
        <begin position="384"/>
        <end position="393"/>
    </location>
</feature>
<dbReference type="SMART" id="SM00181">
    <property type="entry name" value="EGF"/>
    <property type="match status" value="7"/>
</dbReference>
<dbReference type="Gene3D" id="2.120.10.30">
    <property type="entry name" value="TolB, C-terminal domain"/>
    <property type="match status" value="3"/>
</dbReference>
<dbReference type="FunFam" id="3.30.40.10:FF:000074">
    <property type="entry name" value="Ring finger protein 121"/>
    <property type="match status" value="1"/>
</dbReference>
<feature type="transmembrane region" description="Helical" evidence="26">
    <location>
        <begin position="2669"/>
        <end position="2696"/>
    </location>
</feature>
<evidence type="ECO:0000256" key="24">
    <source>
        <dbReference type="PROSITE-ProRule" id="PRU00175"/>
    </source>
</evidence>
<dbReference type="Pfam" id="PF24329">
    <property type="entry name" value="FN-plug_TEN1-4"/>
    <property type="match status" value="1"/>
</dbReference>
<evidence type="ECO:0000256" key="18">
    <source>
        <dbReference type="ARBA" id="ARBA00023180"/>
    </source>
</evidence>
<keyword evidence="6" id="KW-0771">Synaptosome</keyword>
<evidence type="ECO:0000256" key="23">
    <source>
        <dbReference type="PROSITE-ProRule" id="PRU00076"/>
    </source>
</evidence>
<keyword evidence="4" id="KW-1003">Cell membrane</keyword>
<evidence type="ECO:0000256" key="2">
    <source>
        <dbReference type="ARBA" id="ARBA00004167"/>
    </source>
</evidence>
<keyword evidence="10 24" id="KW-0863">Zinc-finger</keyword>
<dbReference type="SUPFAM" id="SSF57850">
    <property type="entry name" value="RING/U-box"/>
    <property type="match status" value="1"/>
</dbReference>
<evidence type="ECO:0000256" key="7">
    <source>
        <dbReference type="ARBA" id="ARBA00022692"/>
    </source>
</evidence>
<dbReference type="GO" id="GO:0007155">
    <property type="term" value="P:cell adhesion"/>
    <property type="evidence" value="ECO:0007669"/>
    <property type="project" value="UniProtKB-KW"/>
</dbReference>
<evidence type="ECO:0000256" key="19">
    <source>
        <dbReference type="ARBA" id="ARBA00023257"/>
    </source>
</evidence>
<evidence type="ECO:0000313" key="30">
    <source>
        <dbReference type="Proteomes" id="UP001353858"/>
    </source>
</evidence>
<dbReference type="FunFam" id="2.10.25.10:FF:000021">
    <property type="entry name" value="Teneurin transmembrane protein 2"/>
    <property type="match status" value="2"/>
</dbReference>
<evidence type="ECO:0000256" key="3">
    <source>
        <dbReference type="ARBA" id="ARBA00009385"/>
    </source>
</evidence>
<feature type="compositionally biased region" description="Low complexity" evidence="25">
    <location>
        <begin position="179"/>
        <end position="192"/>
    </location>
</feature>
<evidence type="ECO:0000256" key="10">
    <source>
        <dbReference type="ARBA" id="ARBA00022771"/>
    </source>
</evidence>
<dbReference type="NCBIfam" id="TIGR01643">
    <property type="entry name" value="YD_repeat_2x"/>
    <property type="match status" value="1"/>
</dbReference>
<keyword evidence="13" id="KW-0524">Neurogenesis</keyword>
<feature type="disulfide bond" evidence="23">
    <location>
        <begin position="418"/>
        <end position="427"/>
    </location>
</feature>